<evidence type="ECO:0000313" key="13">
    <source>
        <dbReference type="RefSeq" id="XP_022149315.1"/>
    </source>
</evidence>
<dbReference type="PANTHER" id="PTHR46681">
    <property type="entry name" value="KINETOCHORE PROTEIN NDC80 HOMOLOG"/>
    <property type="match status" value="1"/>
</dbReference>
<keyword evidence="3 8" id="KW-0132">Cell division</keyword>
<evidence type="ECO:0000256" key="10">
    <source>
        <dbReference type="SAM" id="MobiDB-lite"/>
    </source>
</evidence>
<feature type="domain" description="Kinetochore protein Ndc80 CH" evidence="11">
    <location>
        <begin position="52"/>
        <end position="158"/>
    </location>
</feature>
<keyword evidence="7 8" id="KW-0137">Centromere</keyword>
<sequence length="571" mass="65333">MRGAGRRRPKESFNPPPPPTPQFRRDSDASFASSRPSSIGMARSAAASIDIYKERAVQHSAVNAINSSLKELFSHSFNVTFKPSTPSSLKDLTETINLLLQCLDYPPTKLEDDLPIVLKSLGYPFKINKSILKTPPAPHQWYSILALLHWLVQVAVYNNSLANDSHSFITANHVNVYALESYVHYIRGDDDSVEDLDQKFMERLEKERDNTVESLGELKQQVEELEANAEALRTEPSQREVLEKQQSVLEEDVKKFHTMITGYSEKVQEMKKILEEKEKELEVKAQEKKRICEENEELKMRVESQMFNPRDVERMRRELQAVERDIGDGEVSRNAWEEKTWDLDATLGHKFKELEAMAMECNQAMRRLKLDNCRQYILNAKGSTPAELMGIDYKSTVKPALDSLADDIKKSSMTKLEDLISLRQQSSENTAKMESRRKNIASLQSHIDEIETQVNSLRNETQDYRLRCSTEAKKMVEDVRQEAHNLDLMEREAGEILKNAKLKHQEAVKQSEEEIQICARELLAWVDSVSKYQESVRSKISDMKSNLSKTAIGISEAYKNSLPAEMGTVFP</sequence>
<evidence type="ECO:0000256" key="9">
    <source>
        <dbReference type="SAM" id="Coils"/>
    </source>
</evidence>
<keyword evidence="2 8" id="KW-0158">Chromosome</keyword>
<dbReference type="GO" id="GO:0005634">
    <property type="term" value="C:nucleus"/>
    <property type="evidence" value="ECO:0007669"/>
    <property type="project" value="UniProtKB-SubCell"/>
</dbReference>
<keyword evidence="12" id="KW-1185">Reference proteome</keyword>
<dbReference type="OrthoDB" id="7459479at2759"/>
<comment type="function">
    <text evidence="8">Acts as a component of the essential kinetochore-associated NDC80 complex, which is required for chromosome segregation and spindle checkpoint activity.</text>
</comment>
<comment type="subunit">
    <text evidence="8">Component of the NDC80 complex.</text>
</comment>
<dbReference type="PANTHER" id="PTHR46681:SF1">
    <property type="entry name" value="KINETOCHORE PROTEIN NDC80 HOMOLOG"/>
    <property type="match status" value="1"/>
</dbReference>
<gene>
    <name evidence="13" type="primary">LOC111017757</name>
</gene>
<dbReference type="GO" id="GO:0051315">
    <property type="term" value="P:attachment of mitotic spindle microtubules to kinetochore"/>
    <property type="evidence" value="ECO:0007669"/>
    <property type="project" value="UniProtKB-UniRule"/>
</dbReference>
<keyword evidence="8" id="KW-0539">Nucleus</keyword>
<evidence type="ECO:0000259" key="11">
    <source>
        <dbReference type="Pfam" id="PF03801"/>
    </source>
</evidence>
<proteinExistence type="inferred from homology"/>
<keyword evidence="4 8" id="KW-0498">Mitosis</keyword>
<evidence type="ECO:0000313" key="12">
    <source>
        <dbReference type="Proteomes" id="UP000504603"/>
    </source>
</evidence>
<keyword evidence="6 8" id="KW-0131">Cell cycle</keyword>
<protein>
    <recommendedName>
        <fullName evidence="8">Kinetochore protein NDC80</fullName>
    </recommendedName>
</protein>
<organism evidence="12 13">
    <name type="scientific">Momordica charantia</name>
    <name type="common">Bitter gourd</name>
    <name type="synonym">Balsam pear</name>
    <dbReference type="NCBI Taxonomy" id="3673"/>
    <lineage>
        <taxon>Eukaryota</taxon>
        <taxon>Viridiplantae</taxon>
        <taxon>Streptophyta</taxon>
        <taxon>Embryophyta</taxon>
        <taxon>Tracheophyta</taxon>
        <taxon>Spermatophyta</taxon>
        <taxon>Magnoliopsida</taxon>
        <taxon>eudicotyledons</taxon>
        <taxon>Gunneridae</taxon>
        <taxon>Pentapetalae</taxon>
        <taxon>rosids</taxon>
        <taxon>fabids</taxon>
        <taxon>Cucurbitales</taxon>
        <taxon>Cucurbitaceae</taxon>
        <taxon>Momordiceae</taxon>
        <taxon>Momordica</taxon>
    </lineage>
</organism>
<reference evidence="13" key="1">
    <citation type="submission" date="2025-08" db="UniProtKB">
        <authorList>
            <consortium name="RefSeq"/>
        </authorList>
    </citation>
    <scope>IDENTIFICATION</scope>
    <source>
        <strain evidence="13">OHB3-1</strain>
    </source>
</reference>
<dbReference type="GO" id="GO:0031262">
    <property type="term" value="C:Ndc80 complex"/>
    <property type="evidence" value="ECO:0007669"/>
    <property type="project" value="UniProtKB-UniRule"/>
</dbReference>
<evidence type="ECO:0000256" key="2">
    <source>
        <dbReference type="ARBA" id="ARBA00022454"/>
    </source>
</evidence>
<evidence type="ECO:0000256" key="7">
    <source>
        <dbReference type="ARBA" id="ARBA00023328"/>
    </source>
</evidence>
<feature type="coiled-coil region" evidence="9">
    <location>
        <begin position="201"/>
        <end position="235"/>
    </location>
</feature>
<dbReference type="Pfam" id="PF03801">
    <property type="entry name" value="Ndc80_HEC"/>
    <property type="match status" value="1"/>
</dbReference>
<feature type="coiled-coil region" evidence="9">
    <location>
        <begin position="260"/>
        <end position="301"/>
    </location>
</feature>
<dbReference type="GO" id="GO:0051301">
    <property type="term" value="P:cell division"/>
    <property type="evidence" value="ECO:0007669"/>
    <property type="project" value="UniProtKB-UniRule"/>
</dbReference>
<dbReference type="InterPro" id="IPR055307">
    <property type="entry name" value="NDC80_plants"/>
</dbReference>
<dbReference type="InterPro" id="IPR038273">
    <property type="entry name" value="Ndc80_sf"/>
</dbReference>
<evidence type="ECO:0000256" key="1">
    <source>
        <dbReference type="ARBA" id="ARBA00007050"/>
    </source>
</evidence>
<dbReference type="AlphaFoldDB" id="A0A6J1D5D4"/>
<comment type="subcellular location">
    <subcellularLocation>
        <location evidence="8">Chromosome</location>
        <location evidence="8">Centromere</location>
        <location evidence="8">Kinetochore</location>
    </subcellularLocation>
    <subcellularLocation>
        <location evidence="8">Nucleus</location>
    </subcellularLocation>
</comment>
<dbReference type="GeneID" id="111017757"/>
<feature type="region of interest" description="Disordered" evidence="10">
    <location>
        <begin position="1"/>
        <end position="37"/>
    </location>
</feature>
<dbReference type="Gene3D" id="1.10.418.30">
    <property type="entry name" value="Ncd80 complex, Ncd80 subunit"/>
    <property type="match status" value="1"/>
</dbReference>
<keyword evidence="5 9" id="KW-0175">Coiled coil</keyword>
<keyword evidence="8" id="KW-0995">Kinetochore</keyword>
<dbReference type="Proteomes" id="UP000504603">
    <property type="component" value="Unplaced"/>
</dbReference>
<feature type="coiled-coil region" evidence="9">
    <location>
        <begin position="433"/>
        <end position="467"/>
    </location>
</feature>
<dbReference type="RefSeq" id="XP_022149315.1">
    <property type="nucleotide sequence ID" value="XM_022293623.1"/>
</dbReference>
<evidence type="ECO:0000256" key="3">
    <source>
        <dbReference type="ARBA" id="ARBA00022618"/>
    </source>
</evidence>
<comment type="similarity">
    <text evidence="1 8">Belongs to the NDC80/HEC1 family.</text>
</comment>
<evidence type="ECO:0000256" key="6">
    <source>
        <dbReference type="ARBA" id="ARBA00023306"/>
    </source>
</evidence>
<evidence type="ECO:0000256" key="8">
    <source>
        <dbReference type="RuleBase" id="RU368072"/>
    </source>
</evidence>
<evidence type="ECO:0000256" key="4">
    <source>
        <dbReference type="ARBA" id="ARBA00022776"/>
    </source>
</evidence>
<dbReference type="InterPro" id="IPR055260">
    <property type="entry name" value="Ndc80_CH"/>
</dbReference>
<name>A0A6J1D5D4_MOMCH</name>
<evidence type="ECO:0000256" key="5">
    <source>
        <dbReference type="ARBA" id="ARBA00023054"/>
    </source>
</evidence>
<dbReference type="KEGG" id="mcha:111017757"/>
<accession>A0A6J1D5D4</accession>